<evidence type="ECO:0000313" key="3">
    <source>
        <dbReference type="Proteomes" id="UP000027135"/>
    </source>
</evidence>
<feature type="compositionally biased region" description="Polar residues" evidence="1">
    <location>
        <begin position="160"/>
        <end position="172"/>
    </location>
</feature>
<proteinExistence type="predicted"/>
<organism evidence="2 3">
    <name type="scientific">Zootermopsis nevadensis</name>
    <name type="common">Dampwood termite</name>
    <dbReference type="NCBI Taxonomy" id="136037"/>
    <lineage>
        <taxon>Eukaryota</taxon>
        <taxon>Metazoa</taxon>
        <taxon>Ecdysozoa</taxon>
        <taxon>Arthropoda</taxon>
        <taxon>Hexapoda</taxon>
        <taxon>Insecta</taxon>
        <taxon>Pterygota</taxon>
        <taxon>Neoptera</taxon>
        <taxon>Polyneoptera</taxon>
        <taxon>Dictyoptera</taxon>
        <taxon>Blattodea</taxon>
        <taxon>Blattoidea</taxon>
        <taxon>Termitoidae</taxon>
        <taxon>Termopsidae</taxon>
        <taxon>Zootermopsis</taxon>
    </lineage>
</organism>
<accession>A0A067QYI7</accession>
<feature type="compositionally biased region" description="Basic and acidic residues" evidence="1">
    <location>
        <begin position="1"/>
        <end position="35"/>
    </location>
</feature>
<feature type="compositionally biased region" description="Polar residues" evidence="1">
    <location>
        <begin position="347"/>
        <end position="359"/>
    </location>
</feature>
<dbReference type="Proteomes" id="UP000027135">
    <property type="component" value="Unassembled WGS sequence"/>
</dbReference>
<gene>
    <name evidence="2" type="ORF">L798_14884</name>
</gene>
<feature type="region of interest" description="Disordered" evidence="1">
    <location>
        <begin position="436"/>
        <end position="502"/>
    </location>
</feature>
<feature type="compositionally biased region" description="Polar residues" evidence="1">
    <location>
        <begin position="328"/>
        <end position="340"/>
    </location>
</feature>
<feature type="region of interest" description="Disordered" evidence="1">
    <location>
        <begin position="120"/>
        <end position="215"/>
    </location>
</feature>
<feature type="region of interest" description="Disordered" evidence="1">
    <location>
        <begin position="275"/>
        <end position="375"/>
    </location>
</feature>
<feature type="compositionally biased region" description="Polar residues" evidence="1">
    <location>
        <begin position="293"/>
        <end position="314"/>
    </location>
</feature>
<reference evidence="2 3" key="1">
    <citation type="journal article" date="2014" name="Nat. Commun.">
        <title>Molecular traces of alternative social organization in a termite genome.</title>
        <authorList>
            <person name="Terrapon N."/>
            <person name="Li C."/>
            <person name="Robertson H.M."/>
            <person name="Ji L."/>
            <person name="Meng X."/>
            <person name="Booth W."/>
            <person name="Chen Z."/>
            <person name="Childers C.P."/>
            <person name="Glastad K.M."/>
            <person name="Gokhale K."/>
            <person name="Gowin J."/>
            <person name="Gronenberg W."/>
            <person name="Hermansen R.A."/>
            <person name="Hu H."/>
            <person name="Hunt B.G."/>
            <person name="Huylmans A.K."/>
            <person name="Khalil S.M."/>
            <person name="Mitchell R.D."/>
            <person name="Munoz-Torres M.C."/>
            <person name="Mustard J.A."/>
            <person name="Pan H."/>
            <person name="Reese J.T."/>
            <person name="Scharf M.E."/>
            <person name="Sun F."/>
            <person name="Vogel H."/>
            <person name="Xiao J."/>
            <person name="Yang W."/>
            <person name="Yang Z."/>
            <person name="Yang Z."/>
            <person name="Zhou J."/>
            <person name="Zhu J."/>
            <person name="Brent C.S."/>
            <person name="Elsik C.G."/>
            <person name="Goodisman M.A."/>
            <person name="Liberles D.A."/>
            <person name="Roe R.M."/>
            <person name="Vargo E.L."/>
            <person name="Vilcinskas A."/>
            <person name="Wang J."/>
            <person name="Bornberg-Bauer E."/>
            <person name="Korb J."/>
            <person name="Zhang G."/>
            <person name="Liebig J."/>
        </authorList>
    </citation>
    <scope>NUCLEOTIDE SEQUENCE [LARGE SCALE GENOMIC DNA]</scope>
    <source>
        <tissue evidence="2">Whole organism</tissue>
    </source>
</reference>
<protein>
    <submittedName>
        <fullName evidence="2">Uncharacterized protein</fullName>
    </submittedName>
</protein>
<sequence length="668" mass="73069">MEDDKSKDKEKRDTSAPDHSEDTTREELQEEHEQSRSQSEAIPGPSTPPRTTERSPAHDESENQPQTVLEVSTEPTDITTGLFSQDEFSSLFKVMLVPSTSPENVRSSLQSLRKYSPQLEAILGPLTPPENTTEASPSQEQSTSQFEAIPEISTEPDSLGASSTSQEESGSQPKVIPGTSRKPHSIGTPSASRDESRSQTPAFHTPLTPPYDISARSDFEGVPLFISEEAVRPLITPLVLDDVSRSLIEVPGRPKTAPSVFEYLSSLSEIIPALLEESLTSQEGPREEPETTAGPSTAPDNKTSPSQEQSTSQFEAVPEISTEPDSLGASSTSQEESGSQPKVIPGTSRNPYSVGTPSASRDESRSQTPAFHTPLTLPFNIPAHSDFEGVPLFVSEATARPLSTPLSFDDFSLSQVEVTGRPVTAPSVFEYLSSSPTEIIPPHLEESSASQEGPREEPEPIAGPSTAPDNTQATTAASEEQFSRQPQDIPGSSRDSENAGPSWATPATIPFLPLITIYHELFGVNQNISVAIPQVLNSFHKATLAVPELAKKRDWVSQQLELCALQQTYTEGKLKDFFLELHYLIAKIEVTRENLLKPFKQMLNILQALAPVCFYARVRALEVMSRDELPTGAVYHPRMVMDQLNETCLLMEMLLKRLRSAIKKLEDK</sequence>
<feature type="compositionally biased region" description="Polar residues" evidence="1">
    <location>
        <begin position="129"/>
        <end position="146"/>
    </location>
</feature>
<feature type="compositionally biased region" description="Polar residues" evidence="1">
    <location>
        <begin position="63"/>
        <end position="83"/>
    </location>
</feature>
<keyword evidence="3" id="KW-1185">Reference proteome</keyword>
<evidence type="ECO:0000256" key="1">
    <source>
        <dbReference type="SAM" id="MobiDB-lite"/>
    </source>
</evidence>
<feature type="region of interest" description="Disordered" evidence="1">
    <location>
        <begin position="1"/>
        <end position="83"/>
    </location>
</feature>
<name>A0A067QYI7_ZOONE</name>
<feature type="compositionally biased region" description="Polar residues" evidence="1">
    <location>
        <begin position="467"/>
        <end position="486"/>
    </location>
</feature>
<feature type="compositionally biased region" description="Basic and acidic residues" evidence="1">
    <location>
        <begin position="51"/>
        <end position="61"/>
    </location>
</feature>
<dbReference type="AlphaFoldDB" id="A0A067QYI7"/>
<dbReference type="EMBL" id="KK853101">
    <property type="protein sequence ID" value="KDR11342.1"/>
    <property type="molecule type" value="Genomic_DNA"/>
</dbReference>
<dbReference type="STRING" id="136037.A0A067QYI7"/>
<evidence type="ECO:0000313" key="2">
    <source>
        <dbReference type="EMBL" id="KDR11342.1"/>
    </source>
</evidence>
<dbReference type="InParanoid" id="A0A067QYI7"/>